<reference evidence="2" key="1">
    <citation type="submission" date="2020-05" db="EMBL/GenBank/DDBJ databases">
        <title>Frigoriglobus tundricola gen. nov., sp. nov., a psychrotolerant cellulolytic planctomycete of the family Gemmataceae with two divergent copies of 16S rRNA gene.</title>
        <authorList>
            <person name="Kulichevskaya I.S."/>
            <person name="Ivanova A.A."/>
            <person name="Naumoff D.G."/>
            <person name="Beletsky A.V."/>
            <person name="Rijpstra W.I.C."/>
            <person name="Sinninghe Damste J.S."/>
            <person name="Mardanov A.V."/>
            <person name="Ravin N.V."/>
            <person name="Dedysh S.N."/>
        </authorList>
    </citation>
    <scope>NUCLEOTIDE SEQUENCE [LARGE SCALE GENOMIC DNA]</scope>
    <source>
        <strain evidence="2">PL17</strain>
    </source>
</reference>
<accession>A0A6M5YUL8</accession>
<gene>
    <name evidence="1" type="ORF">FTUN_5336</name>
</gene>
<protein>
    <submittedName>
        <fullName evidence="1">Uncharacterized protein</fullName>
    </submittedName>
</protein>
<organism evidence="1 2">
    <name type="scientific">Frigoriglobus tundricola</name>
    <dbReference type="NCBI Taxonomy" id="2774151"/>
    <lineage>
        <taxon>Bacteria</taxon>
        <taxon>Pseudomonadati</taxon>
        <taxon>Planctomycetota</taxon>
        <taxon>Planctomycetia</taxon>
        <taxon>Gemmatales</taxon>
        <taxon>Gemmataceae</taxon>
        <taxon>Frigoriglobus</taxon>
    </lineage>
</organism>
<dbReference type="EMBL" id="CP053452">
    <property type="protein sequence ID" value="QJW97758.1"/>
    <property type="molecule type" value="Genomic_DNA"/>
</dbReference>
<proteinExistence type="predicted"/>
<name>A0A6M5YUL8_9BACT</name>
<dbReference type="Proteomes" id="UP000503447">
    <property type="component" value="Chromosome"/>
</dbReference>
<evidence type="ECO:0000313" key="2">
    <source>
        <dbReference type="Proteomes" id="UP000503447"/>
    </source>
</evidence>
<keyword evidence="2" id="KW-1185">Reference proteome</keyword>
<evidence type="ECO:0000313" key="1">
    <source>
        <dbReference type="EMBL" id="QJW97758.1"/>
    </source>
</evidence>
<dbReference type="RefSeq" id="WP_171473070.1">
    <property type="nucleotide sequence ID" value="NZ_CP053452.2"/>
</dbReference>
<dbReference type="KEGG" id="ftj:FTUN_5336"/>
<dbReference type="AlphaFoldDB" id="A0A6M5YUL8"/>
<sequence>MALSIDGDHVLAGQRRVALREFPRHVEWCHLQNVPRTHELEAAGAELRRSAFPDEQLSQFIRDVCQWGGYAGVRGRILKNNSIEVIRQRFGQALAALDVDPVTADSIRPALTSALCAVNQLRDLGRPSFASKHLRFLCPVLSPVLDSIIADEYGYPLSPEGYGDYAADCLRVASRLRLERVENPMSRVENAWFAGDVDMAVFALVALWSR</sequence>